<proteinExistence type="predicted"/>
<dbReference type="AlphaFoldDB" id="A0AAE0MDX9"/>
<dbReference type="EMBL" id="JAUEPO010000003">
    <property type="protein sequence ID" value="KAK3328188.1"/>
    <property type="molecule type" value="Genomic_DNA"/>
</dbReference>
<reference evidence="2" key="2">
    <citation type="submission" date="2023-06" db="EMBL/GenBank/DDBJ databases">
        <authorList>
            <consortium name="Lawrence Berkeley National Laboratory"/>
            <person name="Haridas S."/>
            <person name="Hensen N."/>
            <person name="Bonometti L."/>
            <person name="Westerberg I."/>
            <person name="Brannstrom I.O."/>
            <person name="Guillou S."/>
            <person name="Cros-Aarteil S."/>
            <person name="Calhoun S."/>
            <person name="Kuo A."/>
            <person name="Mondo S."/>
            <person name="Pangilinan J."/>
            <person name="Riley R."/>
            <person name="Labutti K."/>
            <person name="Andreopoulos B."/>
            <person name="Lipzen A."/>
            <person name="Chen C."/>
            <person name="Yanf M."/>
            <person name="Daum C."/>
            <person name="Ng V."/>
            <person name="Clum A."/>
            <person name="Steindorff A."/>
            <person name="Ohm R."/>
            <person name="Martin F."/>
            <person name="Silar P."/>
            <person name="Natvig D."/>
            <person name="Lalanne C."/>
            <person name="Gautier V."/>
            <person name="Ament-Velasquez S.L."/>
            <person name="Kruys A."/>
            <person name="Hutchinson M.I."/>
            <person name="Powell A.J."/>
            <person name="Barry K."/>
            <person name="Miller A.N."/>
            <person name="Grigoriev I.V."/>
            <person name="Debuchy R."/>
            <person name="Gladieux P."/>
            <person name="Thoren M.H."/>
            <person name="Johannesson H."/>
        </authorList>
    </citation>
    <scope>NUCLEOTIDE SEQUENCE</scope>
    <source>
        <strain evidence="2">SMH4131-1</strain>
    </source>
</reference>
<name>A0AAE0MDX9_9PEZI</name>
<feature type="compositionally biased region" description="Polar residues" evidence="1">
    <location>
        <begin position="94"/>
        <end position="105"/>
    </location>
</feature>
<evidence type="ECO:0000313" key="2">
    <source>
        <dbReference type="EMBL" id="KAK3328188.1"/>
    </source>
</evidence>
<gene>
    <name evidence="2" type="ORF">B0T19DRAFT_423869</name>
</gene>
<comment type="caution">
    <text evidence="2">The sequence shown here is derived from an EMBL/GenBank/DDBJ whole genome shotgun (WGS) entry which is preliminary data.</text>
</comment>
<feature type="region of interest" description="Disordered" evidence="1">
    <location>
        <begin position="94"/>
        <end position="160"/>
    </location>
</feature>
<evidence type="ECO:0000313" key="3">
    <source>
        <dbReference type="Proteomes" id="UP001286456"/>
    </source>
</evidence>
<keyword evidence="3" id="KW-1185">Reference proteome</keyword>
<organism evidence="2 3">
    <name type="scientific">Cercophora scortea</name>
    <dbReference type="NCBI Taxonomy" id="314031"/>
    <lineage>
        <taxon>Eukaryota</taxon>
        <taxon>Fungi</taxon>
        <taxon>Dikarya</taxon>
        <taxon>Ascomycota</taxon>
        <taxon>Pezizomycotina</taxon>
        <taxon>Sordariomycetes</taxon>
        <taxon>Sordariomycetidae</taxon>
        <taxon>Sordariales</taxon>
        <taxon>Lasiosphaeriaceae</taxon>
        <taxon>Cercophora</taxon>
    </lineage>
</organism>
<accession>A0AAE0MDX9</accession>
<reference evidence="2" key="1">
    <citation type="journal article" date="2023" name="Mol. Phylogenet. Evol.">
        <title>Genome-scale phylogeny and comparative genomics of the fungal order Sordariales.</title>
        <authorList>
            <person name="Hensen N."/>
            <person name="Bonometti L."/>
            <person name="Westerberg I."/>
            <person name="Brannstrom I.O."/>
            <person name="Guillou S."/>
            <person name="Cros-Aarteil S."/>
            <person name="Calhoun S."/>
            <person name="Haridas S."/>
            <person name="Kuo A."/>
            <person name="Mondo S."/>
            <person name="Pangilinan J."/>
            <person name="Riley R."/>
            <person name="LaButti K."/>
            <person name="Andreopoulos B."/>
            <person name="Lipzen A."/>
            <person name="Chen C."/>
            <person name="Yan M."/>
            <person name="Daum C."/>
            <person name="Ng V."/>
            <person name="Clum A."/>
            <person name="Steindorff A."/>
            <person name="Ohm R.A."/>
            <person name="Martin F."/>
            <person name="Silar P."/>
            <person name="Natvig D.O."/>
            <person name="Lalanne C."/>
            <person name="Gautier V."/>
            <person name="Ament-Velasquez S.L."/>
            <person name="Kruys A."/>
            <person name="Hutchinson M.I."/>
            <person name="Powell A.J."/>
            <person name="Barry K."/>
            <person name="Miller A.N."/>
            <person name="Grigoriev I.V."/>
            <person name="Debuchy R."/>
            <person name="Gladieux P."/>
            <person name="Hiltunen Thoren M."/>
            <person name="Johannesson H."/>
        </authorList>
    </citation>
    <scope>NUCLEOTIDE SEQUENCE</scope>
    <source>
        <strain evidence="2">SMH4131-1</strain>
    </source>
</reference>
<dbReference type="Proteomes" id="UP001286456">
    <property type="component" value="Unassembled WGS sequence"/>
</dbReference>
<feature type="region of interest" description="Disordered" evidence="1">
    <location>
        <begin position="174"/>
        <end position="202"/>
    </location>
</feature>
<evidence type="ECO:0000256" key="1">
    <source>
        <dbReference type="SAM" id="MobiDB-lite"/>
    </source>
</evidence>
<protein>
    <submittedName>
        <fullName evidence="2">Uncharacterized protein</fullName>
    </submittedName>
</protein>
<sequence>MTSGRLSQISRLSSFFCPGIMAAMASPEKYILELAAASFDEAALWVMNDPSSAGIAEDGTIDIKDLRDQMLREIEKKMQNDRLAAIAQSSLAVGSEAQSVQSDTRPSIPRHMIRVRRSPGDVALPVPDETAAPAQAATPAQAEAAAQDPAPAPDPKASGASDLMFILGRALNVEEDHEPRDDEMEVESLLSDPPEDFEMGNSEIGGAEQLEDTQAEEQVVQMEVDAQIHDDLSQGSQEVPQQTAIQLEGSKTWRCLLNDIQDPNIPCIIRINRKGDIRSHNERNHHLFAPGSSREYTTDIRWIEKLKKSVREFRLGVEKEMLRELEARCRRARHLLLRSNALDPAEAPEEPGPVALGSFTYAPQSLSQLRVKLHQWWAVEKRYGEMLRESGLEQVFAASEDGIRRGT</sequence>
<feature type="compositionally biased region" description="Low complexity" evidence="1">
    <location>
        <begin position="127"/>
        <end position="149"/>
    </location>
</feature>